<proteinExistence type="predicted"/>
<organism evidence="1 2">
    <name type="scientific">Clostridium paraputrificum</name>
    <dbReference type="NCBI Taxonomy" id="29363"/>
    <lineage>
        <taxon>Bacteria</taxon>
        <taxon>Bacillati</taxon>
        <taxon>Bacillota</taxon>
        <taxon>Clostridia</taxon>
        <taxon>Eubacteriales</taxon>
        <taxon>Clostridiaceae</taxon>
        <taxon>Clostridium</taxon>
    </lineage>
</organism>
<evidence type="ECO:0000313" key="2">
    <source>
        <dbReference type="Proteomes" id="UP000092714"/>
    </source>
</evidence>
<dbReference type="EMBL" id="MAPZ01000010">
    <property type="protein sequence ID" value="OBY11912.1"/>
    <property type="molecule type" value="Genomic_DNA"/>
</dbReference>
<dbReference type="RefSeq" id="WP_065254324.1">
    <property type="nucleotide sequence ID" value="NZ_JAJMRL010000002.1"/>
</dbReference>
<evidence type="ECO:0000313" key="1">
    <source>
        <dbReference type="EMBL" id="OBY11912.1"/>
    </source>
</evidence>
<sequence length="104" mass="12570">MCKVTIKKILVEYLLYLLNNEKNQYIDDVDETIIDLDNIRNIIISSKQEKEDYVYFEIDNVSKTRLLQYVVDKQLEIGFVNEDYLNEEGKNLQRIYDEIYYQTN</sequence>
<keyword evidence="2" id="KW-1185">Reference proteome</keyword>
<dbReference type="AlphaFoldDB" id="A0A1B8RSZ2"/>
<accession>A0A1B8RSZ2</accession>
<dbReference type="OrthoDB" id="1928115at2"/>
<reference evidence="1 2" key="1">
    <citation type="submission" date="2016-06" db="EMBL/GenBank/DDBJ databases">
        <authorList>
            <person name="Kjaerup R.B."/>
            <person name="Dalgaard T.S."/>
            <person name="Juul-Madsen H.R."/>
        </authorList>
    </citation>
    <scope>NUCLEOTIDE SEQUENCE [LARGE SCALE GENOMIC DNA]</scope>
    <source>
        <strain evidence="1 2">373-A1</strain>
    </source>
</reference>
<comment type="caution">
    <text evidence="1">The sequence shown here is derived from an EMBL/GenBank/DDBJ whole genome shotgun (WGS) entry which is preliminary data.</text>
</comment>
<name>A0A1B8RSZ2_9CLOT</name>
<protein>
    <submittedName>
        <fullName evidence="1">Uncharacterized protein</fullName>
    </submittedName>
</protein>
<gene>
    <name evidence="1" type="ORF">CP373A1_03030</name>
</gene>
<dbReference type="Proteomes" id="UP000092714">
    <property type="component" value="Unassembled WGS sequence"/>
</dbReference>